<dbReference type="InterPro" id="IPR000182">
    <property type="entry name" value="GNAT_dom"/>
</dbReference>
<dbReference type="Proteomes" id="UP000634660">
    <property type="component" value="Unassembled WGS sequence"/>
</dbReference>
<name>A0A5P2UQT1_9ACTN</name>
<dbReference type="Proteomes" id="UP000326831">
    <property type="component" value="Chromosome"/>
</dbReference>
<organism evidence="3 4">
    <name type="scientific">Streptomyces subrutilus</name>
    <dbReference type="NCBI Taxonomy" id="36818"/>
    <lineage>
        <taxon>Bacteria</taxon>
        <taxon>Bacillati</taxon>
        <taxon>Actinomycetota</taxon>
        <taxon>Actinomycetes</taxon>
        <taxon>Kitasatosporales</taxon>
        <taxon>Streptomycetaceae</taxon>
        <taxon>Streptomyces</taxon>
    </lineage>
</organism>
<protein>
    <submittedName>
        <fullName evidence="3">GNAT family N-acetyltransferase</fullName>
    </submittedName>
</protein>
<dbReference type="RefSeq" id="WP_150518126.1">
    <property type="nucleotide sequence ID" value="NZ_BMVX01000015.1"/>
</dbReference>
<dbReference type="EMBL" id="CP023701">
    <property type="protein sequence ID" value="QEU79057.1"/>
    <property type="molecule type" value="Genomic_DNA"/>
</dbReference>
<dbReference type="SUPFAM" id="SSF55729">
    <property type="entry name" value="Acyl-CoA N-acyltransferases (Nat)"/>
    <property type="match status" value="1"/>
</dbReference>
<gene>
    <name evidence="3" type="ORF">CP968_12755</name>
    <name evidence="2" type="ORF">GCM10010371_40750</name>
</gene>
<dbReference type="PROSITE" id="PS51186">
    <property type="entry name" value="GNAT"/>
    <property type="match status" value="1"/>
</dbReference>
<dbReference type="EMBL" id="BMVX01000015">
    <property type="protein sequence ID" value="GGZ76858.1"/>
    <property type="molecule type" value="Genomic_DNA"/>
</dbReference>
<reference evidence="3 4" key="2">
    <citation type="submission" date="2017-09" db="EMBL/GenBank/DDBJ databases">
        <authorList>
            <person name="Lee N."/>
            <person name="Cho B.-K."/>
        </authorList>
    </citation>
    <scope>NUCLEOTIDE SEQUENCE [LARGE SCALE GENOMIC DNA]</scope>
    <source>
        <strain evidence="3 4">ATCC 27467</strain>
    </source>
</reference>
<dbReference type="Gene3D" id="3.40.630.30">
    <property type="match status" value="1"/>
</dbReference>
<keyword evidence="4" id="KW-1185">Reference proteome</keyword>
<dbReference type="InterPro" id="IPR016181">
    <property type="entry name" value="Acyl_CoA_acyltransferase"/>
</dbReference>
<keyword evidence="3" id="KW-0808">Transferase</keyword>
<accession>A0A5P2UQT1</accession>
<reference evidence="2" key="3">
    <citation type="submission" date="2020-09" db="EMBL/GenBank/DDBJ databases">
        <authorList>
            <person name="Sun Q."/>
            <person name="Ohkuma M."/>
        </authorList>
    </citation>
    <scope>NUCLEOTIDE SEQUENCE</scope>
    <source>
        <strain evidence="2">JCM 4834</strain>
    </source>
</reference>
<dbReference type="Pfam" id="PF00583">
    <property type="entry name" value="Acetyltransf_1"/>
    <property type="match status" value="1"/>
</dbReference>
<evidence type="ECO:0000313" key="3">
    <source>
        <dbReference type="EMBL" id="QEU79057.1"/>
    </source>
</evidence>
<sequence length="189" mass="19689">MRYRYATGADAPAMAALFAANHHDALTPDRRRAQGFVQGAFGEDALRAMADGGELLLAEDGSRLAGLLALSVAADLPHPPPPVRALLAAQDALHWRGRPLRDVRWLLYGPVVVDAAFRGHGVARGLYARAVAEAAGRAEALVAFIEAGNEPSRRVHVDAFGMTPLGDYEAAGRTYTAVAAPAASGGAAA</sequence>
<dbReference type="GO" id="GO:0016747">
    <property type="term" value="F:acyltransferase activity, transferring groups other than amino-acyl groups"/>
    <property type="evidence" value="ECO:0007669"/>
    <property type="project" value="InterPro"/>
</dbReference>
<dbReference type="KEGG" id="ssub:CP968_12755"/>
<evidence type="ECO:0000259" key="1">
    <source>
        <dbReference type="PROSITE" id="PS51186"/>
    </source>
</evidence>
<reference evidence="2" key="1">
    <citation type="journal article" date="2014" name="Int. J. Syst. Evol. Microbiol.">
        <title>Complete genome sequence of Corynebacterium casei LMG S-19264T (=DSM 44701T), isolated from a smear-ripened cheese.</title>
        <authorList>
            <consortium name="US DOE Joint Genome Institute (JGI-PGF)"/>
            <person name="Walter F."/>
            <person name="Albersmeier A."/>
            <person name="Kalinowski J."/>
            <person name="Ruckert C."/>
        </authorList>
    </citation>
    <scope>NUCLEOTIDE SEQUENCE</scope>
    <source>
        <strain evidence="2">JCM 4834</strain>
    </source>
</reference>
<dbReference type="AlphaFoldDB" id="A0A5P2UQT1"/>
<dbReference type="OrthoDB" id="4228396at2"/>
<proteinExistence type="predicted"/>
<evidence type="ECO:0000313" key="2">
    <source>
        <dbReference type="EMBL" id="GGZ76858.1"/>
    </source>
</evidence>
<evidence type="ECO:0000313" key="4">
    <source>
        <dbReference type="Proteomes" id="UP000326831"/>
    </source>
</evidence>
<feature type="domain" description="N-acetyltransferase" evidence="1">
    <location>
        <begin position="1"/>
        <end position="181"/>
    </location>
</feature>